<evidence type="ECO:0000313" key="1">
    <source>
        <dbReference type="EMBL" id="NWF47669.1"/>
    </source>
</evidence>
<evidence type="ECO:0000313" key="2">
    <source>
        <dbReference type="Proteomes" id="UP000545507"/>
    </source>
</evidence>
<dbReference type="EMBL" id="VYGV01000016">
    <property type="protein sequence ID" value="NWF47669.1"/>
    <property type="molecule type" value="Genomic_DNA"/>
</dbReference>
<organism evidence="1 2">
    <name type="scientific">Hydrogenophaga aromaticivorans</name>
    <dbReference type="NCBI Taxonomy" id="2610898"/>
    <lineage>
        <taxon>Bacteria</taxon>
        <taxon>Pseudomonadati</taxon>
        <taxon>Pseudomonadota</taxon>
        <taxon>Betaproteobacteria</taxon>
        <taxon>Burkholderiales</taxon>
        <taxon>Comamonadaceae</taxon>
        <taxon>Hydrogenophaga</taxon>
    </lineage>
</organism>
<dbReference type="RefSeq" id="WP_177137524.1">
    <property type="nucleotide sequence ID" value="NZ_JAGPWB010000054.1"/>
</dbReference>
<reference evidence="1 2" key="1">
    <citation type="submission" date="2019-09" db="EMBL/GenBank/DDBJ databases">
        <title>Hydrogenophaga aromatica sp. nov., isolated from a para-xylene-degrading enrichment culture.</title>
        <authorList>
            <person name="Tancsics A."/>
            <person name="Banerjee S."/>
        </authorList>
    </citation>
    <scope>NUCLEOTIDE SEQUENCE [LARGE SCALE GENOMIC DNA]</scope>
    <source>
        <strain evidence="1 2">D2P1</strain>
    </source>
</reference>
<gene>
    <name evidence="1" type="ORF">F3K02_20795</name>
</gene>
<dbReference type="AlphaFoldDB" id="A0A7Y8KZ46"/>
<name>A0A7Y8KZ46_9BURK</name>
<protein>
    <submittedName>
        <fullName evidence="1">Ferredoxin</fullName>
    </submittedName>
</protein>
<keyword evidence="2" id="KW-1185">Reference proteome</keyword>
<accession>A0A7Y8KZ46</accession>
<comment type="caution">
    <text evidence="1">The sequence shown here is derived from an EMBL/GenBank/DDBJ whole genome shotgun (WGS) entry which is preliminary data.</text>
</comment>
<sequence length="110" mass="12556">MYVILTTKPGQFRTEVGPDLKPVEAYDYVFYGRTRARFLIAEISGETRVRIVDETEPVTVNDVPSKFLEKFHEIEGARRELQYLCAFGDMDTTLVPRDVADFNRPVPVAA</sequence>
<proteinExistence type="predicted"/>
<dbReference type="Proteomes" id="UP000545507">
    <property type="component" value="Unassembled WGS sequence"/>
</dbReference>